<evidence type="ECO:0000313" key="7">
    <source>
        <dbReference type="Proteomes" id="UP000073434"/>
    </source>
</evidence>
<dbReference type="Proteomes" id="UP000073388">
    <property type="component" value="Unassembled WGS sequence"/>
</dbReference>
<evidence type="ECO:0000313" key="5">
    <source>
        <dbReference type="Proteomes" id="UP000071533"/>
    </source>
</evidence>
<protein>
    <submittedName>
        <fullName evidence="4">Uncharacterized protein</fullName>
    </submittedName>
</protein>
<dbReference type="Proteomes" id="UP000073434">
    <property type="component" value="Unassembled WGS sequence"/>
</dbReference>
<name>A0A0M9FEI4_STRSU</name>
<evidence type="ECO:0000313" key="4">
    <source>
        <dbReference type="EMBL" id="CYW40610.1"/>
    </source>
</evidence>
<evidence type="ECO:0000313" key="6">
    <source>
        <dbReference type="Proteomes" id="UP000073388"/>
    </source>
</evidence>
<gene>
    <name evidence="1" type="ORF">ERS132385_00391</name>
    <name evidence="2" type="ORF">ERS132385_00724</name>
    <name evidence="3" type="ORF">ERS132431_00213</name>
    <name evidence="4" type="ORF">ERS132461_02279</name>
</gene>
<evidence type="ECO:0000313" key="1">
    <source>
        <dbReference type="EMBL" id="CYU26285.1"/>
    </source>
</evidence>
<proteinExistence type="predicted"/>
<dbReference type="EMBL" id="FIFW01000003">
    <property type="protein sequence ID" value="CYU26285.1"/>
    <property type="molecule type" value="Genomic_DNA"/>
</dbReference>
<dbReference type="EMBL" id="FIHS01000002">
    <property type="protein sequence ID" value="CYV25663.1"/>
    <property type="molecule type" value="Genomic_DNA"/>
</dbReference>
<dbReference type="PATRIC" id="fig|1307.473.peg.156"/>
<accession>A0A0M9FEI4</accession>
<sequence>MKKEFIEKIQDVKLYHSDDANTPLGVAYDISKFPVDFGVTFKVFFFNLVPNKDYVIVLYYIAGNKPEELHLLNNVTLNVQSGDMIKYQDGYGLAFGTFSTIFPIDQEGELMIVLELRALDNMERILDTYSTYITFEEKAK</sequence>
<dbReference type="EMBL" id="FIIX01000099">
    <property type="protein sequence ID" value="CYW40610.1"/>
    <property type="molecule type" value="Genomic_DNA"/>
</dbReference>
<dbReference type="AlphaFoldDB" id="A0A0M9FEI4"/>
<dbReference type="RefSeq" id="WP_024379796.1">
    <property type="nucleotide sequence ID" value="NZ_CEDE01000030.1"/>
</dbReference>
<organism evidence="4 6">
    <name type="scientific">Streptococcus suis</name>
    <dbReference type="NCBI Taxonomy" id="1307"/>
    <lineage>
        <taxon>Bacteria</taxon>
        <taxon>Bacillati</taxon>
        <taxon>Bacillota</taxon>
        <taxon>Bacilli</taxon>
        <taxon>Lactobacillales</taxon>
        <taxon>Streptococcaceae</taxon>
        <taxon>Streptococcus</taxon>
    </lineage>
</organism>
<reference evidence="5 6" key="1">
    <citation type="submission" date="2016-02" db="EMBL/GenBank/DDBJ databases">
        <authorList>
            <consortium name="Pathogen Informatics"/>
        </authorList>
    </citation>
    <scope>NUCLEOTIDE SEQUENCE [LARGE SCALE GENOMIC DNA]</scope>
    <source>
        <strain evidence="1 7">LSS23</strain>
        <strain evidence="3 5">LSS69</strain>
        <strain evidence="4 6">LSS99</strain>
    </source>
</reference>
<evidence type="ECO:0000313" key="2">
    <source>
        <dbReference type="EMBL" id="CYU39751.1"/>
    </source>
</evidence>
<dbReference type="Proteomes" id="UP000071533">
    <property type="component" value="Unassembled WGS sequence"/>
</dbReference>
<evidence type="ECO:0000313" key="3">
    <source>
        <dbReference type="EMBL" id="CYV25663.1"/>
    </source>
</evidence>
<dbReference type="EMBL" id="FIFW01000005">
    <property type="protein sequence ID" value="CYU39751.1"/>
    <property type="molecule type" value="Genomic_DNA"/>
</dbReference>